<gene>
    <name evidence="6" type="primary">dapA_1</name>
    <name evidence="6" type="ORF">GCM10007894_15670</name>
</gene>
<dbReference type="PANTHER" id="PTHR37326">
    <property type="entry name" value="BLL3975 PROTEIN"/>
    <property type="match status" value="1"/>
</dbReference>
<proteinExistence type="predicted"/>
<dbReference type="InterPro" id="IPR053138">
    <property type="entry name" value="N-alpha-Ac-DABA_deacetylase"/>
</dbReference>
<protein>
    <submittedName>
        <fullName evidence="6">Succinylglutamate desuccinylase</fullName>
    </submittedName>
</protein>
<dbReference type="Proteomes" id="UP001157439">
    <property type="component" value="Unassembled WGS sequence"/>
</dbReference>
<dbReference type="AlphaFoldDB" id="A0AA37TVN2"/>
<dbReference type="EMBL" id="BSPO01000003">
    <property type="protein sequence ID" value="GLS83590.1"/>
    <property type="molecule type" value="Genomic_DNA"/>
</dbReference>
<dbReference type="InterPro" id="IPR055438">
    <property type="entry name" value="AstE_AspA_cat"/>
</dbReference>
<dbReference type="Gene3D" id="3.40.630.10">
    <property type="entry name" value="Zn peptidases"/>
    <property type="match status" value="1"/>
</dbReference>
<evidence type="ECO:0000313" key="6">
    <source>
        <dbReference type="EMBL" id="GLS83590.1"/>
    </source>
</evidence>
<comment type="caution">
    <text evidence="6">The sequence shown here is derived from an EMBL/GenBank/DDBJ whole genome shotgun (WGS) entry which is preliminary data.</text>
</comment>
<reference evidence="6 7" key="1">
    <citation type="journal article" date="2014" name="Int. J. Syst. Evol. Microbiol.">
        <title>Complete genome sequence of Corynebacterium casei LMG S-19264T (=DSM 44701T), isolated from a smear-ripened cheese.</title>
        <authorList>
            <consortium name="US DOE Joint Genome Institute (JGI-PGF)"/>
            <person name="Walter F."/>
            <person name="Albersmeier A."/>
            <person name="Kalinowski J."/>
            <person name="Ruckert C."/>
        </authorList>
    </citation>
    <scope>NUCLEOTIDE SEQUENCE [LARGE SCALE GENOMIC DNA]</scope>
    <source>
        <strain evidence="6 7">NBRC 112785</strain>
    </source>
</reference>
<name>A0AA37TVN2_9GAMM</name>
<keyword evidence="7" id="KW-1185">Reference proteome</keyword>
<evidence type="ECO:0000259" key="5">
    <source>
        <dbReference type="Pfam" id="PF24827"/>
    </source>
</evidence>
<keyword evidence="3" id="KW-0378">Hydrolase</keyword>
<dbReference type="SUPFAM" id="SSF53187">
    <property type="entry name" value="Zn-dependent exopeptidases"/>
    <property type="match status" value="1"/>
</dbReference>
<dbReference type="Pfam" id="PF24827">
    <property type="entry name" value="AstE_AspA_cat"/>
    <property type="match status" value="1"/>
</dbReference>
<evidence type="ECO:0000313" key="7">
    <source>
        <dbReference type="Proteomes" id="UP001157439"/>
    </source>
</evidence>
<dbReference type="PANTHER" id="PTHR37326:SF1">
    <property type="entry name" value="BLL3975 PROTEIN"/>
    <property type="match status" value="1"/>
</dbReference>
<dbReference type="GO" id="GO:0046872">
    <property type="term" value="F:metal ion binding"/>
    <property type="evidence" value="ECO:0007669"/>
    <property type="project" value="UniProtKB-KW"/>
</dbReference>
<keyword evidence="2" id="KW-0479">Metal-binding</keyword>
<feature type="domain" description="Succinylglutamate desuccinylase/Aspartoacylase catalytic" evidence="5">
    <location>
        <begin position="31"/>
        <end position="265"/>
    </location>
</feature>
<dbReference type="Gene3D" id="2.40.50.100">
    <property type="match status" value="1"/>
</dbReference>
<organism evidence="6 7">
    <name type="scientific">Paraferrimonas haliotis</name>
    <dbReference type="NCBI Taxonomy" id="2013866"/>
    <lineage>
        <taxon>Bacteria</taxon>
        <taxon>Pseudomonadati</taxon>
        <taxon>Pseudomonadota</taxon>
        <taxon>Gammaproteobacteria</taxon>
        <taxon>Alteromonadales</taxon>
        <taxon>Ferrimonadaceae</taxon>
        <taxon>Paraferrimonas</taxon>
    </lineage>
</organism>
<dbReference type="RefSeq" id="WP_095500471.1">
    <property type="nucleotide sequence ID" value="NZ_BSPO01000003.1"/>
</dbReference>
<evidence type="ECO:0000256" key="4">
    <source>
        <dbReference type="ARBA" id="ARBA00022833"/>
    </source>
</evidence>
<comment type="cofactor">
    <cofactor evidence="1">
        <name>Zn(2+)</name>
        <dbReference type="ChEBI" id="CHEBI:29105"/>
    </cofactor>
</comment>
<dbReference type="GO" id="GO:0016788">
    <property type="term" value="F:hydrolase activity, acting on ester bonds"/>
    <property type="evidence" value="ECO:0007669"/>
    <property type="project" value="InterPro"/>
</dbReference>
<accession>A0AA37TVN2</accession>
<keyword evidence="4" id="KW-0862">Zinc</keyword>
<evidence type="ECO:0000256" key="1">
    <source>
        <dbReference type="ARBA" id="ARBA00001947"/>
    </source>
</evidence>
<evidence type="ECO:0000256" key="2">
    <source>
        <dbReference type="ARBA" id="ARBA00022723"/>
    </source>
</evidence>
<evidence type="ECO:0000256" key="3">
    <source>
        <dbReference type="ARBA" id="ARBA00022801"/>
    </source>
</evidence>
<sequence length="366" mass="40923">MLSIETIQVGELATGQALTVPIYRYHQGRLGPKVYLQANVHGAEVQGNAVLLQLLERLKSCTLNGEVTIVALANPMGINQKSGEFTLGRFDPITGVNWNRQYLGNHIDVQHWLKQQSLNDIEAVYRDFRELLVEETHAALQSSWGLTTGQHLCYRLQALAQQHDLVIDLHTGPKSTRHLYCPKVLADAASTFNIGCVLMMPNEFSGAMDEACFHPWWQLKQLLSQQGIDAPMAVEAFTLELGSQELIDLKAADDDALGILSYLKYKQVIDDDIQPERMTRYACELKDYRKLHAPKGAMVEYHATLGVPHKQGQVLAKLLSMENLNEQPAITELHAPADAIPVLHFASAAVHQGTELFKLMTNYYEI</sequence>